<dbReference type="RefSeq" id="WP_206715509.1">
    <property type="nucleotide sequence ID" value="NZ_CP071091.1"/>
</dbReference>
<protein>
    <submittedName>
        <fullName evidence="3">Chromosome segregation protein SMC</fullName>
    </submittedName>
</protein>
<dbReference type="EMBL" id="CP071091">
    <property type="protein sequence ID" value="QSQ13706.1"/>
    <property type="molecule type" value="Genomic_DNA"/>
</dbReference>
<reference evidence="3 4" key="1">
    <citation type="submission" date="2021-02" db="EMBL/GenBank/DDBJ databases">
        <title>De Novo genome assembly of isolated myxobacteria.</title>
        <authorList>
            <person name="Stevens D.C."/>
        </authorList>
    </citation>
    <scope>NUCLEOTIDE SEQUENCE [LARGE SCALE GENOMIC DNA]</scope>
    <source>
        <strain evidence="3 4">SCHIC003</strain>
    </source>
</reference>
<evidence type="ECO:0000313" key="4">
    <source>
        <dbReference type="Proteomes" id="UP000663090"/>
    </source>
</evidence>
<gene>
    <name evidence="3" type="ORF">JY572_36150</name>
</gene>
<keyword evidence="2" id="KW-0732">Signal</keyword>
<dbReference type="Gene3D" id="1.10.1370.30">
    <property type="match status" value="1"/>
</dbReference>
<dbReference type="SUPFAM" id="SSF55486">
    <property type="entry name" value="Metalloproteases ('zincins'), catalytic domain"/>
    <property type="match status" value="1"/>
</dbReference>
<dbReference type="Proteomes" id="UP000663090">
    <property type="component" value="Chromosome"/>
</dbReference>
<feature type="signal peptide" evidence="2">
    <location>
        <begin position="1"/>
        <end position="20"/>
    </location>
</feature>
<evidence type="ECO:0000313" key="3">
    <source>
        <dbReference type="EMBL" id="QSQ13706.1"/>
    </source>
</evidence>
<name>A0ABX7N4N8_9BACT</name>
<keyword evidence="4" id="KW-1185">Reference proteome</keyword>
<accession>A0ABX7N4N8</accession>
<proteinExistence type="predicted"/>
<feature type="region of interest" description="Disordered" evidence="1">
    <location>
        <begin position="545"/>
        <end position="569"/>
    </location>
</feature>
<organism evidence="3 4">
    <name type="scientific">Myxococcus landrumensis</name>
    <dbReference type="NCBI Taxonomy" id="2813577"/>
    <lineage>
        <taxon>Bacteria</taxon>
        <taxon>Pseudomonadati</taxon>
        <taxon>Myxococcota</taxon>
        <taxon>Myxococcia</taxon>
        <taxon>Myxococcales</taxon>
        <taxon>Cystobacterineae</taxon>
        <taxon>Myxococcaceae</taxon>
        <taxon>Myxococcus</taxon>
    </lineage>
</organism>
<sequence>MLPRIPLLLAVACCLGACHKAPPAPPLPPPPTEAERLTADVRSLASRAEALLEAQHQLVWVFWTEGRHVDVSGTYAGQEDLFTLDNIRKVDRLRQLTKDPREVRALTALHSHFAGEYLSHALAEYNDASANLEASLTFTVEGRELRYRDLERLLANERSAARRKALYAAATPALERLNQTLRRKEVRAEELVKELGFASYESFGGELRQADLAQLSVLAEEILQATQAPYRVVMERLAQRELGVAFKDITRADIPRLFRAREVEDAFPKGESLTKAQATLAGMNLDLAALKNVQIDSRDLPRKNTRPLALAVRVPDDVRVSFKPGSGVLHQARVLHEFGHALHSAFTQEKRFELARLGNPTVGEAYSSLFEDLLEDPVWLEEHAGVSGEERAKYLATSSAHKLYLIRRAAGRLLYQLELHRRGTEVDPKALYREVMSRTDDIPMTDEDTERYLVDQEDFFQSADSFRAWFLAGQLQAQLKARFGPSWWHAPQAGEFLKGLWTQGNALSAREVAQAIGEKGIEPDVLLLRLGTTLQVPIRLDMQGEEPSAVPAPGPEGVTVTPAPAAPAP</sequence>
<evidence type="ECO:0000256" key="2">
    <source>
        <dbReference type="SAM" id="SignalP"/>
    </source>
</evidence>
<feature type="chain" id="PRO_5045737437" evidence="2">
    <location>
        <begin position="21"/>
        <end position="569"/>
    </location>
</feature>
<evidence type="ECO:0000256" key="1">
    <source>
        <dbReference type="SAM" id="MobiDB-lite"/>
    </source>
</evidence>